<name>A0ABQ3FFP2_9RHOB</name>
<dbReference type="InterPro" id="IPR021505">
    <property type="entry name" value="Phage_B3_Orf6"/>
</dbReference>
<dbReference type="Proteomes" id="UP000658305">
    <property type="component" value="Unassembled WGS sequence"/>
</dbReference>
<gene>
    <name evidence="1" type="ORF">GCM10007291_22410</name>
</gene>
<proteinExistence type="predicted"/>
<dbReference type="Pfam" id="PF11363">
    <property type="entry name" value="DUF3164"/>
    <property type="match status" value="1"/>
</dbReference>
<evidence type="ECO:0000313" key="2">
    <source>
        <dbReference type="Proteomes" id="UP000658305"/>
    </source>
</evidence>
<comment type="caution">
    <text evidence="1">The sequence shown here is derived from an EMBL/GenBank/DDBJ whole genome shotgun (WGS) entry which is preliminary data.</text>
</comment>
<organism evidence="1 2">
    <name type="scientific">Gemmobacter nanjingensis</name>
    <dbReference type="NCBI Taxonomy" id="488454"/>
    <lineage>
        <taxon>Bacteria</taxon>
        <taxon>Pseudomonadati</taxon>
        <taxon>Pseudomonadota</taxon>
        <taxon>Alphaproteobacteria</taxon>
        <taxon>Rhodobacterales</taxon>
        <taxon>Paracoccaceae</taxon>
        <taxon>Gemmobacter</taxon>
    </lineage>
</organism>
<protein>
    <submittedName>
        <fullName evidence="1">Sulfate transporter</fullName>
    </submittedName>
</protein>
<evidence type="ECO:0000313" key="1">
    <source>
        <dbReference type="EMBL" id="GHC22465.1"/>
    </source>
</evidence>
<reference evidence="2" key="1">
    <citation type="journal article" date="2019" name="Int. J. Syst. Evol. Microbiol.">
        <title>The Global Catalogue of Microorganisms (GCM) 10K type strain sequencing project: providing services to taxonomists for standard genome sequencing and annotation.</title>
        <authorList>
            <consortium name="The Broad Institute Genomics Platform"/>
            <consortium name="The Broad Institute Genome Sequencing Center for Infectious Disease"/>
            <person name="Wu L."/>
            <person name="Ma J."/>
        </authorList>
    </citation>
    <scope>NUCLEOTIDE SEQUENCE [LARGE SCALE GENOMIC DNA]</scope>
    <source>
        <strain evidence="2">KCTC 23298</strain>
    </source>
</reference>
<dbReference type="EMBL" id="BMYI01000005">
    <property type="protein sequence ID" value="GHC22465.1"/>
    <property type="molecule type" value="Genomic_DNA"/>
</dbReference>
<sequence length="220" mass="24472">MTDQSPHPAFEAVTDGIIMIDGVPHMADGRGAKIPLSMIKDTDKLIDQTVRTILGFANPLSDQVARFKQHTFDDIGALEALLAEKYGARLGGAKGNKTLTSHDTLFKVTVQVADNIAFGPELQVAKGLIDECLNEWAAGARDEIRTIVTRAFNTDKEGQINRAEVFMLLRLEISDDRWRRAMEAIRDAMRVVGSKTYVRCYRRRDIDAAWEPVTIDLAKA</sequence>
<dbReference type="RefSeq" id="WP_189381024.1">
    <property type="nucleotide sequence ID" value="NZ_BMYI01000005.1"/>
</dbReference>
<accession>A0ABQ3FFP2</accession>
<keyword evidence="2" id="KW-1185">Reference proteome</keyword>